<dbReference type="PROSITE" id="PS51190">
    <property type="entry name" value="FATC"/>
    <property type="match status" value="1"/>
</dbReference>
<dbReference type="Proteomes" id="UP000179807">
    <property type="component" value="Unassembled WGS sequence"/>
</dbReference>
<keyword evidence="3" id="KW-0547">Nucleotide-binding</keyword>
<dbReference type="GO" id="GO:0031932">
    <property type="term" value="C:TORC2 complex"/>
    <property type="evidence" value="ECO:0007669"/>
    <property type="project" value="TreeGrafter"/>
</dbReference>
<dbReference type="InterPro" id="IPR016024">
    <property type="entry name" value="ARM-type_fold"/>
</dbReference>
<dbReference type="Gene3D" id="1.25.10.10">
    <property type="entry name" value="Leucine-rich Repeat Variant"/>
    <property type="match status" value="1"/>
</dbReference>
<dbReference type="PANTHER" id="PTHR11139:SF9">
    <property type="entry name" value="SERINE_THREONINE-PROTEIN KINASE MTOR"/>
    <property type="match status" value="1"/>
</dbReference>
<dbReference type="SUPFAM" id="SSF48371">
    <property type="entry name" value="ARM repeat"/>
    <property type="match status" value="1"/>
</dbReference>
<dbReference type="Pfam" id="PF02260">
    <property type="entry name" value="FATC"/>
    <property type="match status" value="1"/>
</dbReference>
<evidence type="ECO:0000256" key="5">
    <source>
        <dbReference type="ARBA" id="ARBA00022840"/>
    </source>
</evidence>
<evidence type="ECO:0000256" key="4">
    <source>
        <dbReference type="ARBA" id="ARBA00022777"/>
    </source>
</evidence>
<dbReference type="GO" id="GO:0005634">
    <property type="term" value="C:nucleus"/>
    <property type="evidence" value="ECO:0007669"/>
    <property type="project" value="TreeGrafter"/>
</dbReference>
<evidence type="ECO:0000256" key="2">
    <source>
        <dbReference type="ARBA" id="ARBA00022679"/>
    </source>
</evidence>
<dbReference type="InterPro" id="IPR036940">
    <property type="entry name" value="PI3/4_kinase_cat_sf"/>
</dbReference>
<dbReference type="VEuPathDB" id="TrichDB:TRFO_19582"/>
<evidence type="ECO:0000259" key="8">
    <source>
        <dbReference type="PROSITE" id="PS51190"/>
    </source>
</evidence>
<keyword evidence="10" id="KW-1185">Reference proteome</keyword>
<dbReference type="EC" id="2.7.11.1" evidence="1"/>
<dbReference type="Pfam" id="PF00454">
    <property type="entry name" value="PI3_PI4_kinase"/>
    <property type="match status" value="1"/>
</dbReference>
<name>A0A1J4KMJ4_9EUKA</name>
<dbReference type="InterPro" id="IPR050517">
    <property type="entry name" value="DDR_Repair_Kinase"/>
</dbReference>
<dbReference type="Gene3D" id="1.10.1070.11">
    <property type="entry name" value="Phosphatidylinositol 3-/4-kinase, catalytic domain"/>
    <property type="match status" value="1"/>
</dbReference>
<dbReference type="PROSITE" id="PS50290">
    <property type="entry name" value="PI3_4_KINASE_3"/>
    <property type="match status" value="1"/>
</dbReference>
<keyword evidence="5" id="KW-0067">ATP-binding</keyword>
<feature type="domain" description="PI3K/PI4K catalytic" evidence="7">
    <location>
        <begin position="2018"/>
        <end position="2356"/>
    </location>
</feature>
<dbReference type="PANTHER" id="PTHR11139">
    <property type="entry name" value="ATAXIA TELANGIECTASIA MUTATED ATM -RELATED"/>
    <property type="match status" value="1"/>
</dbReference>
<evidence type="ECO:0000259" key="7">
    <source>
        <dbReference type="PROSITE" id="PS50290"/>
    </source>
</evidence>
<dbReference type="EMBL" id="MLAK01000598">
    <property type="protein sequence ID" value="OHT10910.1"/>
    <property type="molecule type" value="Genomic_DNA"/>
</dbReference>
<accession>A0A1J4KMJ4</accession>
<protein>
    <recommendedName>
        <fullName evidence="1">non-specific serine/threonine protein kinase</fullName>
        <ecNumber evidence="1">2.7.11.1</ecNumber>
    </recommendedName>
</protein>
<keyword evidence="2" id="KW-0808">Transferase</keyword>
<dbReference type="InterPro" id="IPR000403">
    <property type="entry name" value="PI3/4_kinase_cat_dom"/>
</dbReference>
<dbReference type="InterPro" id="IPR011989">
    <property type="entry name" value="ARM-like"/>
</dbReference>
<evidence type="ECO:0000256" key="6">
    <source>
        <dbReference type="SAM" id="MobiDB-lite"/>
    </source>
</evidence>
<evidence type="ECO:0000256" key="3">
    <source>
        <dbReference type="ARBA" id="ARBA00022741"/>
    </source>
</evidence>
<gene>
    <name evidence="9" type="ORF">TRFO_19582</name>
</gene>
<dbReference type="GO" id="GO:0016242">
    <property type="term" value="P:negative regulation of macroautophagy"/>
    <property type="evidence" value="ECO:0007669"/>
    <property type="project" value="TreeGrafter"/>
</dbReference>
<dbReference type="SMART" id="SM01345">
    <property type="entry name" value="Rapamycin_bind"/>
    <property type="match status" value="1"/>
</dbReference>
<dbReference type="GO" id="GO:0031929">
    <property type="term" value="P:TOR signaling"/>
    <property type="evidence" value="ECO:0007669"/>
    <property type="project" value="TreeGrafter"/>
</dbReference>
<dbReference type="SUPFAM" id="SSF56112">
    <property type="entry name" value="Protein kinase-like (PK-like)"/>
    <property type="match status" value="1"/>
</dbReference>
<evidence type="ECO:0000313" key="9">
    <source>
        <dbReference type="EMBL" id="OHT10910.1"/>
    </source>
</evidence>
<evidence type="ECO:0000256" key="1">
    <source>
        <dbReference type="ARBA" id="ARBA00012513"/>
    </source>
</evidence>
<dbReference type="GO" id="GO:0005737">
    <property type="term" value="C:cytoplasm"/>
    <property type="evidence" value="ECO:0007669"/>
    <property type="project" value="TreeGrafter"/>
</dbReference>
<dbReference type="GeneID" id="94835582"/>
<dbReference type="PROSITE" id="PS00916">
    <property type="entry name" value="PI3_4_KINASE_2"/>
    <property type="match status" value="1"/>
</dbReference>
<reference evidence="9" key="1">
    <citation type="submission" date="2016-10" db="EMBL/GenBank/DDBJ databases">
        <authorList>
            <person name="Benchimol M."/>
            <person name="Almeida L.G."/>
            <person name="Vasconcelos A.T."/>
            <person name="Perreira-Neves A."/>
            <person name="Rosa I.A."/>
            <person name="Tasca T."/>
            <person name="Bogo M.R."/>
            <person name="de Souza W."/>
        </authorList>
    </citation>
    <scope>NUCLEOTIDE SEQUENCE [LARGE SCALE GENOMIC DNA]</scope>
    <source>
        <strain evidence="9">K</strain>
    </source>
</reference>
<dbReference type="SMART" id="SM00146">
    <property type="entry name" value="PI3Kc"/>
    <property type="match status" value="1"/>
</dbReference>
<dbReference type="RefSeq" id="XP_068364046.1">
    <property type="nucleotide sequence ID" value="XM_068500878.1"/>
</dbReference>
<dbReference type="Gene3D" id="3.30.1010.10">
    <property type="entry name" value="Phosphatidylinositol 3-kinase Catalytic Subunit, Chain A, domain 4"/>
    <property type="match status" value="1"/>
</dbReference>
<evidence type="ECO:0000313" key="10">
    <source>
        <dbReference type="Proteomes" id="UP000179807"/>
    </source>
</evidence>
<dbReference type="SMART" id="SM01343">
    <property type="entry name" value="FATC"/>
    <property type="match status" value="1"/>
</dbReference>
<sequence length="2372" mass="275770">MQNLIRQCIQTEYSSWKKQHSHVIKQLRDYLLNIPENEISSFYNYLENEIKNLIDSNQPADIMQSLYCCSILYHFQRSHDIVNQYYLSFASKFVTNDRVIINCIAKTFYWLAEDSNETIPAFREILNFAKKSISEYNNIDDIQNNKSSVKINLENGKYLYNALIVFKTIRKFMKPELIQIISNNFNKLILISSSSDFQCQKLAIKLITFQFSNVPDEIINKKIPFMEQKYSELFSSNEPHKIFCAIKFMELLIGCKNFKTYPNINEILDKSQSQQTHIIEAVINLSIQIHQKYYKNSTKTFDANKLFKIVCQNFSKLKNPMGTLNHIIDTFKGMFDLNILTDFLENYSLTDHECNSSNSKVLCPFHIYKDILQKCPSLNARFNKNNNFKNPCKHFFKCAIKKKELFTKEIREYFFAHFQTDDLEFYKLLILYPEFLELFPSNINDFIDQLNVALIQSNEVRLRKRILKTLSFIKNKKAQDIIHISSLVDPSEDIRLLSMNFLEITPYLASTNMIQYLNDSSFAVRKQGIKIISQLYQYNTFELQPLILEYIQNILELLITSTNVKDSSNYASFLATFTKHFNDISDFIGYNILSVVLKVVNSSITDQERNLIYDIQIDQRVEKKNDDESLPNETPETNSSFDVSNSINNSSTKNLSPSSFNSPPSPVFPSLESMNNFFALDQDSESISDLSVISHINEKFMSKYSLDIIKMPALLLNERKSMKEPNRSKLFLIFHSKSIDKRDSFLLKAISNLGSLCYPCLNDILLTYSKIFETRTNEKLLISAVKSLTNLSLSLYNGLNIRLRCPQMVQPLTHILSTTSNEKLAISIIQLFGSAFDSVDILQTKGTTTSTSSTSGLSAVMTHSKSFYTDLSITNVLKYMGEPCLATLRTLTNIVEGDPMYSAKYLPKIISVFTHMIKKGSIMIKDHAFRYLEVIASNCIKDFVPLLPITLPLLSSHLHLESCARFSTLLSYFMKTDFIFCANELYFPSISHLKNAELGCYRSLVNFISSMIIYQHLPFDVFLRSLENLNITAKMVLPTFNALTSILQSIDISFYSSRLFIFAVNIRRTHTVDLSNFFATLCLFGNSSVGLLKKYSEVNKLNYKYFDELEKATKLAHETHVIPKVKFIKEVKIKYSIPRSFLRLQTNHYFNDIDYPNELHINIWIKNLLKVMITRSPSSSIRACSDFLNFRMRFISKLFPVAFLSCWKNANEADRDHFSAIVDYAIHSHKKVNQVFFDVIQMADKSLIPMKIDLKRVAEISISHQDTFFLIQKQYLNNPYDKEIMRVMIDSCIKLGRLATARGLLQKSENYMDKIDIAKWSGELGDWDKAFTIYKAQKAELPLILTCLESMSKFDEILHYENQFNNLAFDEKLKVMDHFLWAFHLKQETNKVENIIGMFDNNWTMFRVIFTIYLKITTEEYEKAQDLIDLGYKILATHKDEYLTGDQTQIENDQDMAELLVESQEVLNYKMMKSGTEKTTSFFTRRIKFFKRSRFIWERTICLRQIVVPIKTNLDFYLKIIAELRKSHTFSLISIYFEKYMKFSENPRFLVEGIKTLWVYGFKQDALETCQKISLGINSTKESDFVSIAKNLPKYFASNFLAKIVRTNSFSLDMKNSLSQSVHKNSIEEFWSYFKNLTSKEQNDIYMNFANDHLTETARCLREVFLNDSKNNHFVASINRLAGNYLKSLNPDNIESLDQAARYYKVSLDTEPENLKIWRCWGIINAKLYTKYSPLKTDNENDKPRNEIINKYSKRAMKSFLKLCRLQQNESLEYASQLFSILSTCDVKISQYFASDIIDLPPLIIIKVLPILTSKIDHPNPFVRNIISNILTNAGIHYFQEIYFALNLYSASENLVSTNKNDKKVIADQILSKIIESHPNETNDINIFIDGMVCAALSWFEKWMYSLEFAVKERGSNVYREILQKCFTDFEHPRCELDFLFVRLYQEIIHSCKSHFYKNDETSINLMWAKLKSLYASLKDRVNKLSIVFLSKVSNELATKRNFAVFAPGYNDCTIESIEPIMDVLETQQHPRIVNINTNKGKRYKYLLKGNEDLRLDERLMQLFALINGIMMHSSKTKENKECLISRYAVIPMTNRVGLIKWVSGADTFHQLIMESRELTNINKDGENEIIKENIDNSFIQLNHLQRFEIFQEIDKKMKAREIFEMIWLRAPNSAVWLNRTQNFTISYALMAMVGYIIGLGDRHPSNIMVQRDTGKIVHIDFGESFDSTIMRQQYPEKVPFRLTRMVANALEGSIIQGLFTEFATTVMQVLRDSRETLISQLTIFAEEPLSNSKRKYSNDSLIKRCFKKLSGVKLVGEFAIREMDYRIENENETETENEKPIPVKDQVSFLINVASDPANYIKHYPGWCPFW</sequence>
<comment type="caution">
    <text evidence="9">The sequence shown here is derived from an EMBL/GenBank/DDBJ whole genome shotgun (WGS) entry which is preliminary data.</text>
</comment>
<organism evidence="9 10">
    <name type="scientific">Tritrichomonas foetus</name>
    <dbReference type="NCBI Taxonomy" id="1144522"/>
    <lineage>
        <taxon>Eukaryota</taxon>
        <taxon>Metamonada</taxon>
        <taxon>Parabasalia</taxon>
        <taxon>Tritrichomonadida</taxon>
        <taxon>Tritrichomonadidae</taxon>
        <taxon>Tritrichomonas</taxon>
    </lineage>
</organism>
<keyword evidence="4" id="KW-0418">Kinase</keyword>
<dbReference type="GO" id="GO:0005524">
    <property type="term" value="F:ATP binding"/>
    <property type="evidence" value="ECO:0007669"/>
    <property type="project" value="UniProtKB-KW"/>
</dbReference>
<proteinExistence type="predicted"/>
<dbReference type="InterPro" id="IPR003152">
    <property type="entry name" value="FATC_dom"/>
</dbReference>
<dbReference type="InterPro" id="IPR011009">
    <property type="entry name" value="Kinase-like_dom_sf"/>
</dbReference>
<dbReference type="OrthoDB" id="381190at2759"/>
<feature type="compositionally biased region" description="Polar residues" evidence="6">
    <location>
        <begin position="631"/>
        <end position="653"/>
    </location>
</feature>
<dbReference type="GO" id="GO:0004674">
    <property type="term" value="F:protein serine/threonine kinase activity"/>
    <property type="evidence" value="ECO:0007669"/>
    <property type="project" value="UniProtKB-EC"/>
</dbReference>
<feature type="region of interest" description="Disordered" evidence="6">
    <location>
        <begin position="623"/>
        <end position="664"/>
    </location>
</feature>
<dbReference type="GO" id="GO:0031931">
    <property type="term" value="C:TORC1 complex"/>
    <property type="evidence" value="ECO:0007669"/>
    <property type="project" value="TreeGrafter"/>
</dbReference>
<dbReference type="InterPro" id="IPR018936">
    <property type="entry name" value="PI3/4_kinase_CS"/>
</dbReference>
<feature type="domain" description="FATC" evidence="8">
    <location>
        <begin position="2340"/>
        <end position="2372"/>
    </location>
</feature>